<accession>A0ABM1SG13</accession>
<keyword evidence="4 11" id="KW-0808">Transferase</keyword>
<evidence type="ECO:0000313" key="14">
    <source>
        <dbReference type="RefSeq" id="XP_022242568.1"/>
    </source>
</evidence>
<dbReference type="EC" id="2.3.1.-" evidence="11"/>
<evidence type="ECO:0000256" key="7">
    <source>
        <dbReference type="ARBA" id="ARBA00022989"/>
    </source>
</evidence>
<sequence length="348" mass="40143">MSLRLRRDETTMNIMGIEFAPLRIPLARRLQTLAVLYYSSSFIFFGAGGILLCIFMLFTRLYYLPILYAAWFAYDHSVCNKGGRPWKWVRNWRIWKYFRDYFPIRLVKTAELDPNKNYILGYHPHGIMCAGAFCNFATEGTNFSEIFPQIKPHLLTLECQFLFPFHRELFLCSGACSVSKDSMEWLLTKEGKGNALVLVIGGAVEALDAHPGTVNLVLKRRKGFIRLALRHGVPLVPVFCFGENDLFDQVHNPDGSWLRKVQDKLTHRLGFSPPLFYGRGVFQYNVGYLPYRKPVTTVVGRPIDVEKNENPTDEEVNSLHSRYMEELQNLFNEHKDKYGKPGLNLQIS</sequence>
<organism evidence="12 14">
    <name type="scientific">Limulus polyphemus</name>
    <name type="common">Atlantic horseshoe crab</name>
    <dbReference type="NCBI Taxonomy" id="6850"/>
    <lineage>
        <taxon>Eukaryota</taxon>
        <taxon>Metazoa</taxon>
        <taxon>Ecdysozoa</taxon>
        <taxon>Arthropoda</taxon>
        <taxon>Chelicerata</taxon>
        <taxon>Merostomata</taxon>
        <taxon>Xiphosura</taxon>
        <taxon>Limulidae</taxon>
        <taxon>Limulus</taxon>
    </lineage>
</organism>
<dbReference type="RefSeq" id="XP_022242568.1">
    <property type="nucleotide sequence ID" value="XM_022386860.1"/>
</dbReference>
<keyword evidence="10" id="KW-0012">Acyltransferase</keyword>
<keyword evidence="6 11" id="KW-0256">Endoplasmic reticulum</keyword>
<keyword evidence="9 11" id="KW-0472">Membrane</keyword>
<proteinExistence type="inferred from homology"/>
<keyword evidence="8" id="KW-0443">Lipid metabolism</keyword>
<evidence type="ECO:0000256" key="3">
    <source>
        <dbReference type="ARBA" id="ARBA00022516"/>
    </source>
</evidence>
<dbReference type="PANTHER" id="PTHR12317">
    <property type="entry name" value="DIACYLGLYCEROL O-ACYLTRANSFERASE"/>
    <property type="match status" value="1"/>
</dbReference>
<comment type="similarity">
    <text evidence="2 11">Belongs to the diacylglycerol acyltransferase family.</text>
</comment>
<dbReference type="Proteomes" id="UP000694941">
    <property type="component" value="Unplaced"/>
</dbReference>
<evidence type="ECO:0000313" key="13">
    <source>
        <dbReference type="RefSeq" id="XP_022242566.1"/>
    </source>
</evidence>
<keyword evidence="7 11" id="KW-1133">Transmembrane helix</keyword>
<dbReference type="Pfam" id="PF03982">
    <property type="entry name" value="DAGAT"/>
    <property type="match status" value="1"/>
</dbReference>
<dbReference type="InterPro" id="IPR007130">
    <property type="entry name" value="DAGAT"/>
</dbReference>
<evidence type="ECO:0000256" key="10">
    <source>
        <dbReference type="ARBA" id="ARBA00023315"/>
    </source>
</evidence>
<keyword evidence="12" id="KW-1185">Reference proteome</keyword>
<gene>
    <name evidence="13 14" type="primary">LOC106460198</name>
</gene>
<evidence type="ECO:0000313" key="12">
    <source>
        <dbReference type="Proteomes" id="UP000694941"/>
    </source>
</evidence>
<evidence type="ECO:0000256" key="11">
    <source>
        <dbReference type="RuleBase" id="RU367023"/>
    </source>
</evidence>
<feature type="transmembrane region" description="Helical" evidence="11">
    <location>
        <begin position="35"/>
        <end position="58"/>
    </location>
</feature>
<dbReference type="CDD" id="cd07987">
    <property type="entry name" value="LPLAT_MGAT-like"/>
    <property type="match status" value="1"/>
</dbReference>
<dbReference type="RefSeq" id="XP_022242566.1">
    <property type="nucleotide sequence ID" value="XM_022386858.1"/>
</dbReference>
<keyword evidence="5 11" id="KW-0812">Transmembrane</keyword>
<evidence type="ECO:0000256" key="6">
    <source>
        <dbReference type="ARBA" id="ARBA00022824"/>
    </source>
</evidence>
<name>A0ABM1SG13_LIMPO</name>
<reference evidence="13 14" key="1">
    <citation type="submission" date="2025-05" db="UniProtKB">
        <authorList>
            <consortium name="RefSeq"/>
        </authorList>
    </citation>
    <scope>IDENTIFICATION</scope>
    <source>
        <tissue evidence="13 14">Muscle</tissue>
    </source>
</reference>
<evidence type="ECO:0000256" key="4">
    <source>
        <dbReference type="ARBA" id="ARBA00022679"/>
    </source>
</evidence>
<evidence type="ECO:0000256" key="8">
    <source>
        <dbReference type="ARBA" id="ARBA00023098"/>
    </source>
</evidence>
<dbReference type="SUPFAM" id="SSF69593">
    <property type="entry name" value="Glycerol-3-phosphate (1)-acyltransferase"/>
    <property type="match status" value="1"/>
</dbReference>
<dbReference type="GeneID" id="106460198"/>
<evidence type="ECO:0000256" key="2">
    <source>
        <dbReference type="ARBA" id="ARBA00005420"/>
    </source>
</evidence>
<comment type="caution">
    <text evidence="11">Lacks conserved residue(s) required for the propagation of feature annotation.</text>
</comment>
<evidence type="ECO:0000256" key="1">
    <source>
        <dbReference type="ARBA" id="ARBA00004477"/>
    </source>
</evidence>
<evidence type="ECO:0000256" key="5">
    <source>
        <dbReference type="ARBA" id="ARBA00022692"/>
    </source>
</evidence>
<dbReference type="PANTHER" id="PTHR12317:SF79">
    <property type="entry name" value="ACYLTRANSFERASE"/>
    <property type="match status" value="1"/>
</dbReference>
<evidence type="ECO:0000256" key="9">
    <source>
        <dbReference type="ARBA" id="ARBA00023136"/>
    </source>
</evidence>
<keyword evidence="3" id="KW-0444">Lipid biosynthesis</keyword>
<protein>
    <recommendedName>
        <fullName evidence="11">Acyltransferase</fullName>
        <ecNumber evidence="11">2.3.1.-</ecNumber>
    </recommendedName>
</protein>
<comment type="subcellular location">
    <subcellularLocation>
        <location evidence="1 11">Endoplasmic reticulum membrane</location>
        <topology evidence="1 11">Multi-pass membrane protein</topology>
    </subcellularLocation>
</comment>